<dbReference type="InterPro" id="IPR005004">
    <property type="entry name" value="Poxvirus_C4/C10"/>
</dbReference>
<sequence>MDTIKIFNHGAFDTIKNELVNLLKVVKWNTINSNVTVSSTDTINISDYIREILYKQFKNVRNIEVSK</sequence>
<organism evidence="1 2">
    <name type="scientific">Vaccinia virus</name>
    <name type="common">VACV</name>
    <name type="synonym">Orthopoxvirus vaccinia</name>
    <dbReference type="NCBI Taxonomy" id="10245"/>
    <lineage>
        <taxon>Viruses</taxon>
        <taxon>Varidnaviria</taxon>
        <taxon>Bamfordvirae</taxon>
        <taxon>Nucleocytoviricota</taxon>
        <taxon>Pokkesviricetes</taxon>
        <taxon>Chitovirales</taxon>
        <taxon>Poxviridae</taxon>
        <taxon>Chordopoxvirinae</taxon>
        <taxon>Orthopoxvirus</taxon>
    </lineage>
</organism>
<evidence type="ECO:0000313" key="2">
    <source>
        <dbReference type="Proteomes" id="UP000501395"/>
    </source>
</evidence>
<accession>A0A7D3QLU9</accession>
<evidence type="ECO:0000313" key="1">
    <source>
        <dbReference type="EMBL" id="QKE61160.1"/>
    </source>
</evidence>
<proteinExistence type="predicted"/>
<name>A0A7D3QLU9_VACCV</name>
<reference evidence="1 2" key="1">
    <citation type="submission" date="2019-08" db="EMBL/GenBank/DDBJ databases">
        <authorList>
            <person name="Duggan A.T."/>
            <person name="Klunk J."/>
            <person name="Porter A.F."/>
            <person name="Dhody A.N."/>
            <person name="Hicks R."/>
            <person name="Smith G.L."/>
            <person name="Humphreys M."/>
            <person name="McCollum A.M."/>
            <person name="Davidson W.B."/>
            <person name="Wilkins K."/>
            <person name="Li Y."/>
            <person name="Burke A."/>
            <person name="Polasky H."/>
            <person name="Flanders L."/>
            <person name="Poinar D."/>
            <person name="Raphenya A.R."/>
            <person name="Lau T.T.Y."/>
            <person name="Alcock B."/>
            <person name="McArthur A.G."/>
            <person name="Golding G.B."/>
            <person name="Holmes E.C."/>
            <person name="Poinar H.N."/>
        </authorList>
    </citation>
    <scope>NUCLEOTIDE SEQUENCE [LARGE SCALE GENOMIC DNA]</scope>
    <source>
        <strain evidence="1">VK01</strain>
    </source>
</reference>
<dbReference type="Pfam" id="PF03336">
    <property type="entry name" value="Pox_C4_C10"/>
    <property type="match status" value="1"/>
</dbReference>
<dbReference type="EMBL" id="MN369532">
    <property type="protein sequence ID" value="QKE61160.1"/>
    <property type="molecule type" value="Genomic_DNA"/>
</dbReference>
<dbReference type="Proteomes" id="UP000501395">
    <property type="component" value="Segment"/>
</dbReference>
<protein>
    <submittedName>
        <fullName evidence="1">Putative C4L</fullName>
    </submittedName>
</protein>